<evidence type="ECO:0000256" key="1">
    <source>
        <dbReference type="SAM" id="Coils"/>
    </source>
</evidence>
<dbReference type="RefSeq" id="WP_189059998.1">
    <property type="nucleotide sequence ID" value="NZ_BMMK01000020.1"/>
</dbReference>
<feature type="coiled-coil region" evidence="1">
    <location>
        <begin position="33"/>
        <end position="60"/>
    </location>
</feature>
<reference evidence="2" key="2">
    <citation type="submission" date="2020-09" db="EMBL/GenBank/DDBJ databases">
        <authorList>
            <person name="Sun Q."/>
            <person name="Zhou Y."/>
        </authorList>
    </citation>
    <scope>NUCLEOTIDE SEQUENCE</scope>
    <source>
        <strain evidence="2">CGMCC 4.5737</strain>
    </source>
</reference>
<dbReference type="Proteomes" id="UP000637578">
    <property type="component" value="Unassembled WGS sequence"/>
</dbReference>
<dbReference type="AlphaFoldDB" id="A0A8J3CH83"/>
<sequence>MSKQNVTIQLDEEVIQLAKVVAAKRGTSLSRLLAQQVTKLATAEERCEQAREVALKAMDEAIGRGGRHWRREDLYDRW</sequence>
<proteinExistence type="predicted"/>
<evidence type="ECO:0000313" key="3">
    <source>
        <dbReference type="Proteomes" id="UP000637578"/>
    </source>
</evidence>
<dbReference type="EMBL" id="BMMK01000020">
    <property type="protein sequence ID" value="GGM66112.1"/>
    <property type="molecule type" value="Genomic_DNA"/>
</dbReference>
<keyword evidence="3" id="KW-1185">Reference proteome</keyword>
<reference evidence="2" key="1">
    <citation type="journal article" date="2014" name="Int. J. Syst. Evol. Microbiol.">
        <title>Complete genome sequence of Corynebacterium casei LMG S-19264T (=DSM 44701T), isolated from a smear-ripened cheese.</title>
        <authorList>
            <consortium name="US DOE Joint Genome Institute (JGI-PGF)"/>
            <person name="Walter F."/>
            <person name="Albersmeier A."/>
            <person name="Kalinowski J."/>
            <person name="Ruckert C."/>
        </authorList>
    </citation>
    <scope>NUCLEOTIDE SEQUENCE</scope>
    <source>
        <strain evidence="2">CGMCC 4.5737</strain>
    </source>
</reference>
<organism evidence="2 3">
    <name type="scientific">Longimycelium tulufanense</name>
    <dbReference type="NCBI Taxonomy" id="907463"/>
    <lineage>
        <taxon>Bacteria</taxon>
        <taxon>Bacillati</taxon>
        <taxon>Actinomycetota</taxon>
        <taxon>Actinomycetes</taxon>
        <taxon>Pseudonocardiales</taxon>
        <taxon>Pseudonocardiaceae</taxon>
        <taxon>Longimycelium</taxon>
    </lineage>
</organism>
<accession>A0A8J3CH83</accession>
<dbReference type="InterPro" id="IPR045944">
    <property type="entry name" value="DUF6364"/>
</dbReference>
<evidence type="ECO:0008006" key="4">
    <source>
        <dbReference type="Google" id="ProtNLM"/>
    </source>
</evidence>
<protein>
    <recommendedName>
        <fullName evidence="4">CopG family transcriptional regulator</fullName>
    </recommendedName>
</protein>
<dbReference type="Pfam" id="PF19891">
    <property type="entry name" value="DUF6364"/>
    <property type="match status" value="1"/>
</dbReference>
<comment type="caution">
    <text evidence="2">The sequence shown here is derived from an EMBL/GenBank/DDBJ whole genome shotgun (WGS) entry which is preliminary data.</text>
</comment>
<gene>
    <name evidence="2" type="ORF">GCM10012275_40830</name>
</gene>
<evidence type="ECO:0000313" key="2">
    <source>
        <dbReference type="EMBL" id="GGM66112.1"/>
    </source>
</evidence>
<name>A0A8J3CH83_9PSEU</name>
<keyword evidence="1" id="KW-0175">Coiled coil</keyword>